<evidence type="ECO:0000313" key="2">
    <source>
        <dbReference type="Proteomes" id="UP000007129"/>
    </source>
</evidence>
<sequence>MHPMYPLADQKYTFARHRALLIAQEPFLCTTILAITSRYTWFQTGNFSSKATEVHTATYKYVQAEFQRFLWGSGRGRCTEIATLGLIESIMLMVEWHPRSMDLNTPAGDISGSYGLAQYGYDDVPRTSDRSFEAEMRQAWNTFKPVNTTSWWLLCIAINLADGIGLHQVITTGIDHLRNENHTRRARVHEFLVSLVWERSFRLSRKCMLNHPSDTPKQIFVCSDAEPLDEILESRAELYRLIRLVENTIYPNPRHTADIIATGDYHSTVNDFCSLLNGWKTRFDRVKGVSPPLAKHIEIMWHNTRAFLYSIALQAFVTRTNSTLGGPLTEDNGSVPAPRSSNVTQAGQDEIMIGEWIQASECIISVALELHRDGLLRYAPLNVLYHAISGSLALLKVKRLPLQPKNDPMGLLIQLAHALEESSVDDAHFGHRYAVCLKGMIRKMEQGRYQCVVPSHEPTGETSSMTDGMRAMGAGGEASHPTEHGSAGGLGLDVAFGAFGESFQDQLSFLECHDDWTRWLSF</sequence>
<dbReference type="GO" id="GO:0045944">
    <property type="term" value="P:positive regulation of transcription by RNA polymerase II"/>
    <property type="evidence" value="ECO:0007669"/>
    <property type="project" value="TreeGrafter"/>
</dbReference>
<dbReference type="AlphaFoldDB" id="K2R5I2"/>
<comment type="caution">
    <text evidence="1">The sequence shown here is derived from an EMBL/GenBank/DDBJ whole genome shotgun (WGS) entry which is preliminary data.</text>
</comment>
<dbReference type="GO" id="GO:0000981">
    <property type="term" value="F:DNA-binding transcription factor activity, RNA polymerase II-specific"/>
    <property type="evidence" value="ECO:0007669"/>
    <property type="project" value="TreeGrafter"/>
</dbReference>
<dbReference type="InterPro" id="IPR052780">
    <property type="entry name" value="AAA_Catabolism_Regulators"/>
</dbReference>
<reference evidence="1 2" key="1">
    <citation type="journal article" date="2012" name="BMC Genomics">
        <title>Tools to kill: Genome of one of the most destructive plant pathogenic fungi Macrophomina phaseolina.</title>
        <authorList>
            <person name="Islam M.S."/>
            <person name="Haque M.S."/>
            <person name="Islam M.M."/>
            <person name="Emdad E.M."/>
            <person name="Halim A."/>
            <person name="Hossen Q.M.M."/>
            <person name="Hossain M.Z."/>
            <person name="Ahmed B."/>
            <person name="Rahim S."/>
            <person name="Rahman M.S."/>
            <person name="Alam M.M."/>
            <person name="Hou S."/>
            <person name="Wan X."/>
            <person name="Saito J.A."/>
            <person name="Alam M."/>
        </authorList>
    </citation>
    <scope>NUCLEOTIDE SEQUENCE [LARGE SCALE GENOMIC DNA]</scope>
    <source>
        <strain evidence="1 2">MS6</strain>
    </source>
</reference>
<dbReference type="OrthoDB" id="2262349at2759"/>
<dbReference type="HOGENOM" id="CLU_007201_2_1_1"/>
<dbReference type="GO" id="GO:0009074">
    <property type="term" value="P:aromatic amino acid family catabolic process"/>
    <property type="evidence" value="ECO:0007669"/>
    <property type="project" value="TreeGrafter"/>
</dbReference>
<organism evidence="1 2">
    <name type="scientific">Macrophomina phaseolina (strain MS6)</name>
    <name type="common">Charcoal rot fungus</name>
    <dbReference type="NCBI Taxonomy" id="1126212"/>
    <lineage>
        <taxon>Eukaryota</taxon>
        <taxon>Fungi</taxon>
        <taxon>Dikarya</taxon>
        <taxon>Ascomycota</taxon>
        <taxon>Pezizomycotina</taxon>
        <taxon>Dothideomycetes</taxon>
        <taxon>Dothideomycetes incertae sedis</taxon>
        <taxon>Botryosphaeriales</taxon>
        <taxon>Botryosphaeriaceae</taxon>
        <taxon>Macrophomina</taxon>
    </lineage>
</organism>
<dbReference type="InParanoid" id="K2R5I2"/>
<dbReference type="PANTHER" id="PTHR31644">
    <property type="entry name" value="TRANSCRIPTIONAL ACTIVATOR ARO80-RELATED"/>
    <property type="match status" value="1"/>
</dbReference>
<gene>
    <name evidence="1" type="ORF">MPH_13528</name>
</gene>
<name>K2R5I2_MACPH</name>
<dbReference type="EMBL" id="AHHD01000671">
    <property type="protein sequence ID" value="EKG09433.1"/>
    <property type="molecule type" value="Genomic_DNA"/>
</dbReference>
<dbReference type="eggNOG" id="ENOG502QQTI">
    <property type="taxonomic scope" value="Eukaryota"/>
</dbReference>
<dbReference type="VEuPathDB" id="FungiDB:MPH_13528"/>
<dbReference type="PANTHER" id="PTHR31644:SF2">
    <property type="entry name" value="TRANSCRIPTIONAL ACTIVATOR ARO80-RELATED"/>
    <property type="match status" value="1"/>
</dbReference>
<protein>
    <submittedName>
        <fullName evidence="1">Fungal Zn binuclear cluster domain containing protein</fullName>
    </submittedName>
</protein>
<accession>K2R5I2</accession>
<dbReference type="GO" id="GO:0005634">
    <property type="term" value="C:nucleus"/>
    <property type="evidence" value="ECO:0007669"/>
    <property type="project" value="TreeGrafter"/>
</dbReference>
<dbReference type="Proteomes" id="UP000007129">
    <property type="component" value="Unassembled WGS sequence"/>
</dbReference>
<evidence type="ECO:0000313" key="1">
    <source>
        <dbReference type="EMBL" id="EKG09433.1"/>
    </source>
</evidence>
<dbReference type="STRING" id="1126212.K2R5I2"/>
<proteinExistence type="predicted"/>
<dbReference type="CDD" id="cd12148">
    <property type="entry name" value="fungal_TF_MHR"/>
    <property type="match status" value="1"/>
</dbReference>